<dbReference type="EMBL" id="CCBQ010000027">
    <property type="protein sequence ID" value="CDO93862.1"/>
    <property type="molecule type" value="Genomic_DNA"/>
</dbReference>
<reference evidence="3 4" key="1">
    <citation type="submission" date="2014-03" db="EMBL/GenBank/DDBJ databases">
        <title>The genome of Kluyveromyces dobzhanskii.</title>
        <authorList>
            <person name="Nystedt B."/>
            <person name="Astrom S."/>
        </authorList>
    </citation>
    <scope>NUCLEOTIDE SEQUENCE [LARGE SCALE GENOMIC DNA]</scope>
    <source>
        <strain evidence="3 4">CBS 2104</strain>
    </source>
</reference>
<dbReference type="InterPro" id="IPR015943">
    <property type="entry name" value="WD40/YVTN_repeat-like_dom_sf"/>
</dbReference>
<dbReference type="OrthoDB" id="8883818at2759"/>
<dbReference type="SUPFAM" id="SSF50978">
    <property type="entry name" value="WD40 repeat-like"/>
    <property type="match status" value="2"/>
</dbReference>
<dbReference type="PANTHER" id="PTHR44163">
    <property type="entry name" value="U3 SMALL NUCLEOLAR RNA-ASSOCIATED PROTEIN 4 HOMOLOG"/>
    <property type="match status" value="1"/>
</dbReference>
<dbReference type="Pfam" id="PF00400">
    <property type="entry name" value="WD40"/>
    <property type="match status" value="1"/>
</dbReference>
<gene>
    <name evidence="3" type="ORF">KLDO_g2150</name>
</gene>
<feature type="repeat" description="WD" evidence="1">
    <location>
        <begin position="211"/>
        <end position="252"/>
    </location>
</feature>
<dbReference type="InterPro" id="IPR024977">
    <property type="entry name" value="Apc4-like_WD40_dom"/>
</dbReference>
<dbReference type="GO" id="GO:0030686">
    <property type="term" value="C:90S preribosome"/>
    <property type="evidence" value="ECO:0007669"/>
    <property type="project" value="InterPro"/>
</dbReference>
<dbReference type="PANTHER" id="PTHR44163:SF1">
    <property type="entry name" value="U3 SMALL NUCLEOLAR RNA-ASSOCIATED PROTEIN 4 HOMOLOG"/>
    <property type="match status" value="1"/>
</dbReference>
<dbReference type="Pfam" id="PF12894">
    <property type="entry name" value="ANAPC4_WD40"/>
    <property type="match status" value="1"/>
</dbReference>
<dbReference type="GO" id="GO:0034455">
    <property type="term" value="C:t-UTP complex"/>
    <property type="evidence" value="ECO:0007669"/>
    <property type="project" value="TreeGrafter"/>
</dbReference>
<proteinExistence type="predicted"/>
<dbReference type="Gene3D" id="2.130.10.10">
    <property type="entry name" value="YVTN repeat-like/Quinoprotein amine dehydrogenase"/>
    <property type="match status" value="3"/>
</dbReference>
<evidence type="ECO:0000313" key="4">
    <source>
        <dbReference type="Proteomes" id="UP000031516"/>
    </source>
</evidence>
<dbReference type="PROSITE" id="PS50294">
    <property type="entry name" value="WD_REPEATS_REGION"/>
    <property type="match status" value="1"/>
</dbReference>
<evidence type="ECO:0000313" key="3">
    <source>
        <dbReference type="EMBL" id="CDO93862.1"/>
    </source>
</evidence>
<organism evidence="3 4">
    <name type="scientific">Kluyveromyces dobzhanskii CBS 2104</name>
    <dbReference type="NCBI Taxonomy" id="1427455"/>
    <lineage>
        <taxon>Eukaryota</taxon>
        <taxon>Fungi</taxon>
        <taxon>Dikarya</taxon>
        <taxon>Ascomycota</taxon>
        <taxon>Saccharomycotina</taxon>
        <taxon>Saccharomycetes</taxon>
        <taxon>Saccharomycetales</taxon>
        <taxon>Saccharomycetaceae</taxon>
        <taxon>Kluyveromyces</taxon>
    </lineage>
</organism>
<dbReference type="AlphaFoldDB" id="A0A0A8L4R0"/>
<dbReference type="GO" id="GO:0032040">
    <property type="term" value="C:small-subunit processome"/>
    <property type="evidence" value="ECO:0007669"/>
    <property type="project" value="TreeGrafter"/>
</dbReference>
<evidence type="ECO:0000259" key="2">
    <source>
        <dbReference type="Pfam" id="PF12894"/>
    </source>
</evidence>
<dbReference type="GO" id="GO:0000462">
    <property type="term" value="P:maturation of SSU-rRNA from tricistronic rRNA transcript (SSU-rRNA, 5.8S rRNA, LSU-rRNA)"/>
    <property type="evidence" value="ECO:0007669"/>
    <property type="project" value="InterPro"/>
</dbReference>
<dbReference type="SMART" id="SM00320">
    <property type="entry name" value="WD40"/>
    <property type="match status" value="9"/>
</dbReference>
<keyword evidence="1" id="KW-0853">WD repeat</keyword>
<evidence type="ECO:0000256" key="1">
    <source>
        <dbReference type="PROSITE-ProRule" id="PRU00221"/>
    </source>
</evidence>
<feature type="repeat" description="WD" evidence="1">
    <location>
        <begin position="159"/>
        <end position="190"/>
    </location>
</feature>
<name>A0A0A8L4R0_9SACH</name>
<feature type="domain" description="Anaphase-promoting complex subunit 4-like WD40" evidence="2">
    <location>
        <begin position="125"/>
        <end position="220"/>
    </location>
</feature>
<dbReference type="InterPro" id="IPR046351">
    <property type="entry name" value="UTP4"/>
</dbReference>
<dbReference type="Proteomes" id="UP000031516">
    <property type="component" value="Unassembled WGS sequence"/>
</dbReference>
<dbReference type="FunFam" id="2.130.10.10:FF:000896">
    <property type="entry name" value="U3 small nucleolar RNA-associated protein 4"/>
    <property type="match status" value="1"/>
</dbReference>
<keyword evidence="4" id="KW-1185">Reference proteome</keyword>
<dbReference type="InterPro" id="IPR036322">
    <property type="entry name" value="WD40_repeat_dom_sf"/>
</dbReference>
<dbReference type="GO" id="GO:0003723">
    <property type="term" value="F:RNA binding"/>
    <property type="evidence" value="ECO:0007669"/>
    <property type="project" value="TreeGrafter"/>
</dbReference>
<dbReference type="PROSITE" id="PS50082">
    <property type="entry name" value="WD_REPEATS_2"/>
    <property type="match status" value="2"/>
</dbReference>
<dbReference type="InterPro" id="IPR001680">
    <property type="entry name" value="WD40_rpt"/>
</dbReference>
<comment type="caution">
    <text evidence="3">The sequence shown here is derived from an EMBL/GenBank/DDBJ whole genome shotgun (WGS) entry which is preliminary data.</text>
</comment>
<accession>A0A0A8L4R0</accession>
<sequence>MTDTVKKQVVHRSRFVEFTPGNITALAFSHKSTEKSAPQELRLAVGRSNGNIEIWNPRDDWVQEFVILGGEGRSIEGLAWSSIPGEPLRLFSIGGSTVVTEWDLATGLPLVNYDCNAGVIWSIAMSNTMNKLAVGCDNGSVVLINISFGKGVLEHESILTRQESRVLSLTWTANDESLVAGCSDGRIRIWYTKDQDENKGRIIHTMKVDKSKKESTLVWSVLYLPKQNQIVSGDSTGSIKFWDLKYATLAQSFKVHDADVLCLATDLNNTQLFTSGVDRKIFQFSHIDTGKSMKWIGTSNRLFHSNDVRSLSSYQCMGSDFLVSGGIEKSLVMCSMSSFAEGNYRKMPLVTPFHKSILVNKQQRLLVMWQDNVVKIWHIGDDINEPKNYKLVSKLVLKDEQNIQTCALSTDGQVLLVGRQNTTKIFHLQPIESKLKVTKLDNEFLLRTGCKFAKFIDESNLIMCSNSDELIRIDLEEDDDEKTVTIELPEANTTKSSSKLPFLNTVNHLDINEHFAVVSRGTGALDLIDLTTNDTKALIRMNNFITALCITPRQTVVVVTSENKIYEFNLKSEKDQLLTNWFKTNHENLPRQFTSLKERCVGIFLDELNEDKVWFWGSNWLVNIDMSLDLPVSKRKKQKKRDRDGLTISTDALQIDGDEDDEDDDELEVKEDYLLKTQRAQDASSKKRSDKAFFYTDKYRPLLFAGKIANDQLIIVERPNFLISQPPAFELEKLVF</sequence>
<protein>
    <submittedName>
        <fullName evidence="3">WGS project CCBQ000000000 data, contig 00102</fullName>
    </submittedName>
</protein>